<sequence length="86" mass="9869">MILIRMELRKLVMEKLREKTAPPNVLTGSGVQLLFAFELLEVFQRIPFVAYGGNTQFLLAKQVGVDHRIRAQNLFLEIHGVFCLLQ</sequence>
<gene>
    <name evidence="1" type="ORF">L6164_003423</name>
</gene>
<evidence type="ECO:0000313" key="2">
    <source>
        <dbReference type="Proteomes" id="UP000828941"/>
    </source>
</evidence>
<keyword evidence="2" id="KW-1185">Reference proteome</keyword>
<evidence type="ECO:0000313" key="1">
    <source>
        <dbReference type="EMBL" id="KAI4354573.1"/>
    </source>
</evidence>
<comment type="caution">
    <text evidence="1">The sequence shown here is derived from an EMBL/GenBank/DDBJ whole genome shotgun (WGS) entry which is preliminary data.</text>
</comment>
<dbReference type="EMBL" id="CM039427">
    <property type="protein sequence ID" value="KAI4354573.1"/>
    <property type="molecule type" value="Genomic_DNA"/>
</dbReference>
<name>A0ACB9Q1F2_BAUVA</name>
<protein>
    <submittedName>
        <fullName evidence="1">Uncharacterized protein</fullName>
    </submittedName>
</protein>
<dbReference type="Proteomes" id="UP000828941">
    <property type="component" value="Chromosome 2"/>
</dbReference>
<proteinExistence type="predicted"/>
<organism evidence="1 2">
    <name type="scientific">Bauhinia variegata</name>
    <name type="common">Purple orchid tree</name>
    <name type="synonym">Phanera variegata</name>
    <dbReference type="NCBI Taxonomy" id="167791"/>
    <lineage>
        <taxon>Eukaryota</taxon>
        <taxon>Viridiplantae</taxon>
        <taxon>Streptophyta</taxon>
        <taxon>Embryophyta</taxon>
        <taxon>Tracheophyta</taxon>
        <taxon>Spermatophyta</taxon>
        <taxon>Magnoliopsida</taxon>
        <taxon>eudicotyledons</taxon>
        <taxon>Gunneridae</taxon>
        <taxon>Pentapetalae</taxon>
        <taxon>rosids</taxon>
        <taxon>fabids</taxon>
        <taxon>Fabales</taxon>
        <taxon>Fabaceae</taxon>
        <taxon>Cercidoideae</taxon>
        <taxon>Cercideae</taxon>
        <taxon>Bauhiniinae</taxon>
        <taxon>Bauhinia</taxon>
    </lineage>
</organism>
<reference evidence="1 2" key="1">
    <citation type="journal article" date="2022" name="DNA Res.">
        <title>Chromosomal-level genome assembly of the orchid tree Bauhinia variegata (Leguminosae; Cercidoideae) supports the allotetraploid origin hypothesis of Bauhinia.</title>
        <authorList>
            <person name="Zhong Y."/>
            <person name="Chen Y."/>
            <person name="Zheng D."/>
            <person name="Pang J."/>
            <person name="Liu Y."/>
            <person name="Luo S."/>
            <person name="Meng S."/>
            <person name="Qian L."/>
            <person name="Wei D."/>
            <person name="Dai S."/>
            <person name="Zhou R."/>
        </authorList>
    </citation>
    <scope>NUCLEOTIDE SEQUENCE [LARGE SCALE GENOMIC DNA]</scope>
    <source>
        <strain evidence="1">BV-YZ2020</strain>
    </source>
</reference>
<accession>A0ACB9Q1F2</accession>